<organism evidence="3 4">
    <name type="scientific">Idiomarina xiamenensis 10-D-4</name>
    <dbReference type="NCBI Taxonomy" id="740709"/>
    <lineage>
        <taxon>Bacteria</taxon>
        <taxon>Pseudomonadati</taxon>
        <taxon>Pseudomonadota</taxon>
        <taxon>Gammaproteobacteria</taxon>
        <taxon>Alteromonadales</taxon>
        <taxon>Idiomarinaceae</taxon>
        <taxon>Idiomarina</taxon>
    </lineage>
</organism>
<evidence type="ECO:0000313" key="4">
    <source>
        <dbReference type="Proteomes" id="UP000014115"/>
    </source>
</evidence>
<feature type="coiled-coil region" evidence="1">
    <location>
        <begin position="53"/>
        <end position="101"/>
    </location>
</feature>
<dbReference type="eggNOG" id="ENOG5031IE5">
    <property type="taxonomic scope" value="Bacteria"/>
</dbReference>
<name>K2KSL4_9GAMM</name>
<dbReference type="STRING" id="740709.A10D4_03705"/>
<feature type="compositionally biased region" description="Polar residues" evidence="2">
    <location>
        <begin position="9"/>
        <end position="22"/>
    </location>
</feature>
<evidence type="ECO:0000256" key="2">
    <source>
        <dbReference type="SAM" id="MobiDB-lite"/>
    </source>
</evidence>
<dbReference type="PATRIC" id="fig|740709.3.peg.746"/>
<accession>K2KSL4</accession>
<dbReference type="RefSeq" id="WP_008487814.1">
    <property type="nucleotide sequence ID" value="NZ_AMRG01000003.1"/>
</dbReference>
<dbReference type="Proteomes" id="UP000014115">
    <property type="component" value="Unassembled WGS sequence"/>
</dbReference>
<keyword evidence="4" id="KW-1185">Reference proteome</keyword>
<feature type="compositionally biased region" description="Polar residues" evidence="2">
    <location>
        <begin position="29"/>
        <end position="40"/>
    </location>
</feature>
<reference evidence="3 4" key="1">
    <citation type="journal article" date="2012" name="J. Bacteriol.">
        <title>Genome Sequence of Idiomarina xiamenensis Type Strain 10-D-4.</title>
        <authorList>
            <person name="Lai Q."/>
            <person name="Wang L."/>
            <person name="Wang W."/>
            <person name="Shao Z."/>
        </authorList>
    </citation>
    <scope>NUCLEOTIDE SEQUENCE [LARGE SCALE GENOMIC DNA]</scope>
    <source>
        <strain evidence="3 4">10-D-4</strain>
    </source>
</reference>
<gene>
    <name evidence="3" type="ORF">A10D4_03705</name>
</gene>
<evidence type="ECO:0000256" key="1">
    <source>
        <dbReference type="SAM" id="Coils"/>
    </source>
</evidence>
<feature type="region of interest" description="Disordered" evidence="2">
    <location>
        <begin position="1"/>
        <end position="42"/>
    </location>
</feature>
<proteinExistence type="predicted"/>
<keyword evidence="1" id="KW-0175">Coiled coil</keyword>
<dbReference type="AlphaFoldDB" id="K2KSL4"/>
<dbReference type="EMBL" id="AMRG01000003">
    <property type="protein sequence ID" value="EKE85419.1"/>
    <property type="molecule type" value="Genomic_DNA"/>
</dbReference>
<sequence length="117" mass="13309">MLNLPAISSDVSAQSFTRQSVNIREPLNQAESKPQQESSFQQQVNRQLLLNRLGVDAEKLEELEKRIDELENKGQLSDKEREQLDNLYAAKEQLFEEAARRRNGDELPPGSLIETSA</sequence>
<protein>
    <submittedName>
        <fullName evidence="3">Uncharacterized protein</fullName>
    </submittedName>
</protein>
<comment type="caution">
    <text evidence="3">The sequence shown here is derived from an EMBL/GenBank/DDBJ whole genome shotgun (WGS) entry which is preliminary data.</text>
</comment>
<evidence type="ECO:0000313" key="3">
    <source>
        <dbReference type="EMBL" id="EKE85419.1"/>
    </source>
</evidence>